<dbReference type="GO" id="GO:0002953">
    <property type="term" value="F:5'-deoxynucleotidase activity"/>
    <property type="evidence" value="ECO:0007669"/>
    <property type="project" value="InterPro"/>
</dbReference>
<evidence type="ECO:0000256" key="3">
    <source>
        <dbReference type="SAM" id="MobiDB-lite"/>
    </source>
</evidence>
<reference evidence="5 6" key="1">
    <citation type="submission" date="2020-04" db="EMBL/GenBank/DDBJ databases">
        <title>Perkinsus chesapeaki whole genome sequence.</title>
        <authorList>
            <person name="Bogema D.R."/>
        </authorList>
    </citation>
    <scope>NUCLEOTIDE SEQUENCE [LARGE SCALE GENOMIC DNA]</scope>
    <source>
        <strain evidence="5">ATCC PRA-425</strain>
    </source>
</reference>
<proteinExistence type="predicted"/>
<evidence type="ECO:0000313" key="6">
    <source>
        <dbReference type="Proteomes" id="UP000591131"/>
    </source>
</evidence>
<dbReference type="FunFam" id="1.10.3210.10:FF:000035">
    <property type="entry name" value="HD family hydrolase"/>
    <property type="match status" value="1"/>
</dbReference>
<dbReference type="Pfam" id="PF13023">
    <property type="entry name" value="HD_3"/>
    <property type="match status" value="1"/>
</dbReference>
<keyword evidence="2" id="KW-0378">Hydrolase</keyword>
<dbReference type="InterPro" id="IPR006674">
    <property type="entry name" value="HD_domain"/>
</dbReference>
<evidence type="ECO:0000256" key="1">
    <source>
        <dbReference type="ARBA" id="ARBA00022723"/>
    </source>
</evidence>
<dbReference type="AlphaFoldDB" id="A0A7J6LCG4"/>
<organism evidence="5 6">
    <name type="scientific">Perkinsus chesapeaki</name>
    <name type="common">Clam parasite</name>
    <name type="synonym">Perkinsus andrewsi</name>
    <dbReference type="NCBI Taxonomy" id="330153"/>
    <lineage>
        <taxon>Eukaryota</taxon>
        <taxon>Sar</taxon>
        <taxon>Alveolata</taxon>
        <taxon>Perkinsozoa</taxon>
        <taxon>Perkinsea</taxon>
        <taxon>Perkinsida</taxon>
        <taxon>Perkinsidae</taxon>
        <taxon>Perkinsus</taxon>
    </lineage>
</organism>
<comment type="caution">
    <text evidence="5">The sequence shown here is derived from an EMBL/GenBank/DDBJ whole genome shotgun (WGS) entry which is preliminary data.</text>
</comment>
<dbReference type="GO" id="GO:0046872">
    <property type="term" value="F:metal ion binding"/>
    <property type="evidence" value="ECO:0007669"/>
    <property type="project" value="UniProtKB-KW"/>
</dbReference>
<dbReference type="EMBL" id="JAAPAO010000570">
    <property type="protein sequence ID" value="KAF4656912.1"/>
    <property type="molecule type" value="Genomic_DNA"/>
</dbReference>
<evidence type="ECO:0000256" key="2">
    <source>
        <dbReference type="ARBA" id="ARBA00022801"/>
    </source>
</evidence>
<feature type="region of interest" description="Disordered" evidence="3">
    <location>
        <begin position="1"/>
        <end position="22"/>
    </location>
</feature>
<feature type="compositionally biased region" description="Basic and acidic residues" evidence="3">
    <location>
        <begin position="269"/>
        <end position="278"/>
    </location>
</feature>
<feature type="region of interest" description="Disordered" evidence="3">
    <location>
        <begin position="233"/>
        <end position="331"/>
    </location>
</feature>
<dbReference type="Gene3D" id="1.10.3210.10">
    <property type="entry name" value="Hypothetical protein af1432"/>
    <property type="match status" value="1"/>
</dbReference>
<keyword evidence="6" id="KW-1185">Reference proteome</keyword>
<dbReference type="InterPro" id="IPR039356">
    <property type="entry name" value="YfbR/HDDC2"/>
</dbReference>
<dbReference type="PANTHER" id="PTHR11845:SF13">
    <property type="entry name" value="5'-DEOXYNUCLEOTIDASE HDDC2"/>
    <property type="match status" value="1"/>
</dbReference>
<dbReference type="PANTHER" id="PTHR11845">
    <property type="entry name" value="5'-DEOXYNUCLEOTIDASE HDDC2"/>
    <property type="match status" value="1"/>
</dbReference>
<name>A0A7J6LCG4_PERCH</name>
<feature type="domain" description="HD" evidence="4">
    <location>
        <begin position="36"/>
        <end position="193"/>
    </location>
</feature>
<keyword evidence="1" id="KW-0479">Metal-binding</keyword>
<protein>
    <submittedName>
        <fullName evidence="5">HD domain-containing protein 2</fullName>
    </submittedName>
</protein>
<sequence>MGAITSRFSRSSTASPTPEEEKVPSVAGIVDFMQFIGKLKSLRRTGWVRSGVPDPESDCDHMHRCAVLAMLSPDNKEGFDRQKTIRMALVHDLAEAVAGDITPYCGVSKEEKHKLEKDGLAKMLAYLREDPAGEGMAQEIEDLWNEFEAGTTQEVFWPAIYAKDIDKFDMLLQAYEYEKAYDGLVMPTFYESTKGIFKTPLFRAMDAELTWLFIPLTTQVRYRRERLFDERDQDPTVEHLPYSTEKAAEENDEELGIEEKEGAPPAKKARTDSLKAGKDVVLSSSSSTTEDSSEVVKSIVASVEVETTENEESADGAKENSLLTTEIEVAE</sequence>
<dbReference type="Proteomes" id="UP000591131">
    <property type="component" value="Unassembled WGS sequence"/>
</dbReference>
<dbReference type="OrthoDB" id="10254258at2759"/>
<feature type="compositionally biased region" description="Low complexity" evidence="3">
    <location>
        <begin position="279"/>
        <end position="305"/>
    </location>
</feature>
<evidence type="ECO:0000259" key="4">
    <source>
        <dbReference type="Pfam" id="PF13023"/>
    </source>
</evidence>
<dbReference type="SUPFAM" id="SSF109604">
    <property type="entry name" value="HD-domain/PDEase-like"/>
    <property type="match status" value="1"/>
</dbReference>
<accession>A0A7J6LCG4</accession>
<gene>
    <name evidence="5" type="primary">HDDC2</name>
    <name evidence="5" type="ORF">FOL47_008700</name>
</gene>
<evidence type="ECO:0000313" key="5">
    <source>
        <dbReference type="EMBL" id="KAF4656912.1"/>
    </source>
</evidence>
<feature type="compositionally biased region" description="Polar residues" evidence="3">
    <location>
        <begin position="1"/>
        <end position="16"/>
    </location>
</feature>
<dbReference type="GO" id="GO:0005737">
    <property type="term" value="C:cytoplasm"/>
    <property type="evidence" value="ECO:0007669"/>
    <property type="project" value="TreeGrafter"/>
</dbReference>